<dbReference type="AlphaFoldDB" id="A0A150TWN0"/>
<organism evidence="1 2">
    <name type="scientific">Sorangium cellulosum</name>
    <name type="common">Polyangium cellulosum</name>
    <dbReference type="NCBI Taxonomy" id="56"/>
    <lineage>
        <taxon>Bacteria</taxon>
        <taxon>Pseudomonadati</taxon>
        <taxon>Myxococcota</taxon>
        <taxon>Polyangia</taxon>
        <taxon>Polyangiales</taxon>
        <taxon>Polyangiaceae</taxon>
        <taxon>Sorangium</taxon>
    </lineage>
</organism>
<reference evidence="1 2" key="1">
    <citation type="submission" date="2014-02" db="EMBL/GenBank/DDBJ databases">
        <title>The small core and large imbalanced accessory genome model reveals a collaborative survival strategy of Sorangium cellulosum strains in nature.</title>
        <authorList>
            <person name="Han K."/>
            <person name="Peng R."/>
            <person name="Blom J."/>
            <person name="Li Y.-Z."/>
        </authorList>
    </citation>
    <scope>NUCLEOTIDE SEQUENCE [LARGE SCALE GENOMIC DNA]</scope>
    <source>
        <strain evidence="1 2">So0007-03</strain>
    </source>
</reference>
<comment type="caution">
    <text evidence="1">The sequence shown here is derived from an EMBL/GenBank/DDBJ whole genome shotgun (WGS) entry which is preliminary data.</text>
</comment>
<proteinExistence type="predicted"/>
<evidence type="ECO:0000313" key="2">
    <source>
        <dbReference type="Proteomes" id="UP000075502"/>
    </source>
</evidence>
<accession>A0A150TWN0</accession>
<sequence>MRMLHSHHSPGMPRYLRARHPMAMALETCRPKKAGLLTSTAVPRLLGIGITTLRRLDSKRFEPVPRQESRKMQVSTTQQVKVLWKAILENTRHGLKPELIGLEEVARRAA</sequence>
<dbReference type="EMBL" id="JEME01000783">
    <property type="protein sequence ID" value="KYG09064.1"/>
    <property type="molecule type" value="Genomic_DNA"/>
</dbReference>
<gene>
    <name evidence="1" type="ORF">BE21_19925</name>
</gene>
<name>A0A150TWN0_SORCE</name>
<protein>
    <submittedName>
        <fullName evidence="1">Uncharacterized protein</fullName>
    </submittedName>
</protein>
<dbReference type="Proteomes" id="UP000075502">
    <property type="component" value="Unassembled WGS sequence"/>
</dbReference>
<evidence type="ECO:0000313" key="1">
    <source>
        <dbReference type="EMBL" id="KYG09064.1"/>
    </source>
</evidence>